<gene>
    <name evidence="1" type="ORF">M9458_017564</name>
</gene>
<sequence>SGCLLVQQRVWFNWVCSTVICMAKPALNAVLLETHTAPGTATLAALTCRMHA</sequence>
<keyword evidence="2" id="KW-1185">Reference proteome</keyword>
<dbReference type="Proteomes" id="UP001529510">
    <property type="component" value="Unassembled WGS sequence"/>
</dbReference>
<name>A0ABD0QIE0_CIRMR</name>
<evidence type="ECO:0000313" key="2">
    <source>
        <dbReference type="Proteomes" id="UP001529510"/>
    </source>
</evidence>
<feature type="non-terminal residue" evidence="1">
    <location>
        <position position="1"/>
    </location>
</feature>
<organism evidence="1 2">
    <name type="scientific">Cirrhinus mrigala</name>
    <name type="common">Mrigala</name>
    <dbReference type="NCBI Taxonomy" id="683832"/>
    <lineage>
        <taxon>Eukaryota</taxon>
        <taxon>Metazoa</taxon>
        <taxon>Chordata</taxon>
        <taxon>Craniata</taxon>
        <taxon>Vertebrata</taxon>
        <taxon>Euteleostomi</taxon>
        <taxon>Actinopterygii</taxon>
        <taxon>Neopterygii</taxon>
        <taxon>Teleostei</taxon>
        <taxon>Ostariophysi</taxon>
        <taxon>Cypriniformes</taxon>
        <taxon>Cyprinidae</taxon>
        <taxon>Labeoninae</taxon>
        <taxon>Labeonini</taxon>
        <taxon>Cirrhinus</taxon>
    </lineage>
</organism>
<comment type="caution">
    <text evidence="1">The sequence shown here is derived from an EMBL/GenBank/DDBJ whole genome shotgun (WGS) entry which is preliminary data.</text>
</comment>
<accession>A0ABD0QIE0</accession>
<dbReference type="EMBL" id="JAMKFB020000008">
    <property type="protein sequence ID" value="KAL0185894.1"/>
    <property type="molecule type" value="Genomic_DNA"/>
</dbReference>
<evidence type="ECO:0000313" key="1">
    <source>
        <dbReference type="EMBL" id="KAL0185894.1"/>
    </source>
</evidence>
<proteinExistence type="predicted"/>
<reference evidence="1 2" key="1">
    <citation type="submission" date="2024-05" db="EMBL/GenBank/DDBJ databases">
        <title>Genome sequencing and assembly of Indian major carp, Cirrhinus mrigala (Hamilton, 1822).</title>
        <authorList>
            <person name="Mohindra V."/>
            <person name="Chowdhury L.M."/>
            <person name="Lal K."/>
            <person name="Jena J.K."/>
        </authorList>
    </citation>
    <scope>NUCLEOTIDE SEQUENCE [LARGE SCALE GENOMIC DNA]</scope>
    <source>
        <strain evidence="1">CM1030</strain>
        <tissue evidence="1">Blood</tissue>
    </source>
</reference>
<dbReference type="AlphaFoldDB" id="A0ABD0QIE0"/>
<protein>
    <submittedName>
        <fullName evidence="1">Uncharacterized protein</fullName>
    </submittedName>
</protein>
<feature type="non-terminal residue" evidence="1">
    <location>
        <position position="52"/>
    </location>
</feature>